<proteinExistence type="predicted"/>
<dbReference type="Proteomes" id="UP000011910">
    <property type="component" value="Unassembled WGS sequence"/>
</dbReference>
<dbReference type="OrthoDB" id="1122317at2"/>
<reference evidence="2 3" key="1">
    <citation type="journal article" date="2013" name="Genome Announc.">
        <title>Draft Genome Sequence of Cesiribacter andamanensis Strain AMV16T, Isolated from a Soil Sample from a Mud Volcano in the Andaman Islands, India.</title>
        <authorList>
            <person name="Shivaji S."/>
            <person name="Ara S."/>
            <person name="Begum Z."/>
            <person name="Srinivas T.N."/>
            <person name="Singh A."/>
            <person name="Kumar Pinnaka A."/>
        </authorList>
    </citation>
    <scope>NUCLEOTIDE SEQUENCE [LARGE SCALE GENOMIC DNA]</scope>
    <source>
        <strain evidence="2 3">AMV16</strain>
    </source>
</reference>
<dbReference type="eggNOG" id="ENOG5030G1W">
    <property type="taxonomic scope" value="Bacteria"/>
</dbReference>
<protein>
    <recommendedName>
        <fullName evidence="1">DUF3291 domain-containing protein</fullName>
    </recommendedName>
</protein>
<keyword evidence="3" id="KW-1185">Reference proteome</keyword>
<comment type="caution">
    <text evidence="2">The sequence shown here is derived from an EMBL/GenBank/DDBJ whole genome shotgun (WGS) entry which is preliminary data.</text>
</comment>
<name>M7P0V1_9BACT</name>
<dbReference type="InterPro" id="IPR021708">
    <property type="entry name" value="DUF3291"/>
</dbReference>
<gene>
    <name evidence="2" type="ORF">ADICEAN_00622</name>
</gene>
<evidence type="ECO:0000313" key="3">
    <source>
        <dbReference type="Proteomes" id="UP000011910"/>
    </source>
</evidence>
<organism evidence="2 3">
    <name type="scientific">Cesiribacter andamanensis AMV16</name>
    <dbReference type="NCBI Taxonomy" id="1279009"/>
    <lineage>
        <taxon>Bacteria</taxon>
        <taxon>Pseudomonadati</taxon>
        <taxon>Bacteroidota</taxon>
        <taxon>Cytophagia</taxon>
        <taxon>Cytophagales</taxon>
        <taxon>Cesiribacteraceae</taxon>
        <taxon>Cesiribacter</taxon>
    </lineage>
</organism>
<dbReference type="PATRIC" id="fig|1279009.4.peg.638"/>
<dbReference type="STRING" id="1279009.ADICEAN_00622"/>
<feature type="domain" description="DUF3291" evidence="1">
    <location>
        <begin position="139"/>
        <end position="218"/>
    </location>
</feature>
<dbReference type="InterPro" id="IPR049574">
    <property type="entry name" value="CrtA-like"/>
</dbReference>
<evidence type="ECO:0000259" key="1">
    <source>
        <dbReference type="Pfam" id="PF11695"/>
    </source>
</evidence>
<dbReference type="RefSeq" id="WP_009194029.1">
    <property type="nucleotide sequence ID" value="NZ_AODQ01000009.1"/>
</dbReference>
<dbReference type="AlphaFoldDB" id="M7P0V1"/>
<evidence type="ECO:0000313" key="2">
    <source>
        <dbReference type="EMBL" id="EMR04214.1"/>
    </source>
</evidence>
<dbReference type="EMBL" id="AODQ01000009">
    <property type="protein sequence ID" value="EMR04214.1"/>
    <property type="molecule type" value="Genomic_DNA"/>
</dbReference>
<sequence>MQLPVPSLSPSAPLVLFSLFQLEKGHRLWALRKMGLSSFLLPPSAAMPFGLMLGVGKGFGLDPDWDRYALLSSWRRPEEAYDFLEKNRLAQQLQHKSRERWSVLMQPVVAKGEWGGKNPFLPAAPPLEAGEPVVVLTRATIRPTRMLEFWRQVPPVSLSTQQAPGLLAKIGIGELPVVQQATLSVWENKEKLEGFAYHMQQHRAVIGQTRRRNWYSEELFARFRPLWTQGSWSGQQVLPQLNTPLKSS</sequence>
<dbReference type="CDD" id="cd21650">
    <property type="entry name" value="CrtA-like"/>
    <property type="match status" value="1"/>
</dbReference>
<dbReference type="Pfam" id="PF11695">
    <property type="entry name" value="DUF3291"/>
    <property type="match status" value="1"/>
</dbReference>
<accession>M7P0V1</accession>